<evidence type="ECO:0000313" key="8">
    <source>
        <dbReference type="Proteomes" id="UP000009022"/>
    </source>
</evidence>
<dbReference type="SMART" id="SM00179">
    <property type="entry name" value="EGF_CA"/>
    <property type="match status" value="1"/>
</dbReference>
<dbReference type="InterPro" id="IPR013320">
    <property type="entry name" value="ConA-like_dom_sf"/>
</dbReference>
<dbReference type="Proteomes" id="UP000009022">
    <property type="component" value="Unassembled WGS sequence"/>
</dbReference>
<proteinExistence type="inferred from homology"/>
<dbReference type="PANTHER" id="PTHR23282">
    <property type="entry name" value="APICAL ENDOSOMAL GLYCOPROTEIN PRECURSOR"/>
    <property type="match status" value="1"/>
</dbReference>
<dbReference type="HOGENOM" id="CLU_819725_0_0_1"/>
<feature type="domain" description="MAM" evidence="6">
    <location>
        <begin position="165"/>
        <end position="338"/>
    </location>
</feature>
<organism evidence="7 8">
    <name type="scientific">Trichoplax adhaerens</name>
    <name type="common">Trichoplax reptans</name>
    <dbReference type="NCBI Taxonomy" id="10228"/>
    <lineage>
        <taxon>Eukaryota</taxon>
        <taxon>Metazoa</taxon>
        <taxon>Placozoa</taxon>
        <taxon>Uniplacotomia</taxon>
        <taxon>Trichoplacea</taxon>
        <taxon>Trichoplacidae</taxon>
        <taxon>Trichoplax</taxon>
    </lineage>
</organism>
<dbReference type="PROSITE" id="PS00010">
    <property type="entry name" value="ASX_HYDROXYL"/>
    <property type="match status" value="1"/>
</dbReference>
<dbReference type="Gene3D" id="2.10.25.10">
    <property type="entry name" value="Laminin"/>
    <property type="match status" value="1"/>
</dbReference>
<dbReference type="PROSITE" id="PS50060">
    <property type="entry name" value="MAM_2"/>
    <property type="match status" value="1"/>
</dbReference>
<dbReference type="PhylomeDB" id="B3RNQ2"/>
<name>B3RNQ2_TRIAD</name>
<dbReference type="SMART" id="SM00137">
    <property type="entry name" value="MAM"/>
    <property type="match status" value="1"/>
</dbReference>
<evidence type="ECO:0000256" key="1">
    <source>
        <dbReference type="ARBA" id="ARBA00009738"/>
    </source>
</evidence>
<dbReference type="GeneID" id="6750550"/>
<feature type="region of interest" description="Disordered" evidence="4">
    <location>
        <begin position="198"/>
        <end position="218"/>
    </location>
</feature>
<dbReference type="Pfam" id="PF14670">
    <property type="entry name" value="FXa_inhibition"/>
    <property type="match status" value="1"/>
</dbReference>
<dbReference type="PANTHER" id="PTHR23282:SF101">
    <property type="entry name" value="MAM DOMAIN-CONTAINING PROTEIN"/>
    <property type="match status" value="1"/>
</dbReference>
<comment type="similarity">
    <text evidence="1">Belongs to the nephronectin family.</text>
</comment>
<evidence type="ECO:0000313" key="7">
    <source>
        <dbReference type="EMBL" id="EDV27501.1"/>
    </source>
</evidence>
<dbReference type="SUPFAM" id="SSF57196">
    <property type="entry name" value="EGF/Laminin"/>
    <property type="match status" value="1"/>
</dbReference>
<dbReference type="InterPro" id="IPR000742">
    <property type="entry name" value="EGF"/>
</dbReference>
<dbReference type="InterPro" id="IPR000152">
    <property type="entry name" value="EGF-type_Asp/Asn_hydroxyl_site"/>
</dbReference>
<evidence type="ECO:0000259" key="5">
    <source>
        <dbReference type="PROSITE" id="PS50026"/>
    </source>
</evidence>
<dbReference type="OrthoDB" id="412155at2759"/>
<dbReference type="InterPro" id="IPR001881">
    <property type="entry name" value="EGF-like_Ca-bd_dom"/>
</dbReference>
<gene>
    <name evidence="7" type="ORF">TRIADDRAFT_53247</name>
</gene>
<dbReference type="InterPro" id="IPR000998">
    <property type="entry name" value="MAM_dom"/>
</dbReference>
<evidence type="ECO:0008006" key="9">
    <source>
        <dbReference type="Google" id="ProtNLM"/>
    </source>
</evidence>
<dbReference type="EMBL" id="DS985242">
    <property type="protein sequence ID" value="EDV27501.1"/>
    <property type="molecule type" value="Genomic_DNA"/>
</dbReference>
<keyword evidence="2" id="KW-1015">Disulfide bond</keyword>
<dbReference type="GO" id="GO:0005509">
    <property type="term" value="F:calcium ion binding"/>
    <property type="evidence" value="ECO:0007669"/>
    <property type="project" value="InterPro"/>
</dbReference>
<dbReference type="SUPFAM" id="SSF49899">
    <property type="entry name" value="Concanavalin A-like lectins/glucanases"/>
    <property type="match status" value="1"/>
</dbReference>
<feature type="domain" description="EGF-like" evidence="5">
    <location>
        <begin position="80"/>
        <end position="120"/>
    </location>
</feature>
<dbReference type="PROSITE" id="PS01187">
    <property type="entry name" value="EGF_CA"/>
    <property type="match status" value="1"/>
</dbReference>
<dbReference type="AlphaFoldDB" id="B3RNQ2"/>
<dbReference type="CTD" id="6750550"/>
<protein>
    <recommendedName>
        <fullName evidence="9">MAM domain-containing protein</fullName>
    </recommendedName>
</protein>
<dbReference type="InterPro" id="IPR018097">
    <property type="entry name" value="EGF_Ca-bd_CS"/>
</dbReference>
<comment type="caution">
    <text evidence="3">Lacks conserved residue(s) required for the propagation of feature annotation.</text>
</comment>
<dbReference type="PROSITE" id="PS50026">
    <property type="entry name" value="EGF_3"/>
    <property type="match status" value="1"/>
</dbReference>
<accession>B3RNQ2</accession>
<evidence type="ECO:0000256" key="4">
    <source>
        <dbReference type="SAM" id="MobiDB-lite"/>
    </source>
</evidence>
<evidence type="ECO:0000259" key="6">
    <source>
        <dbReference type="PROSITE" id="PS50060"/>
    </source>
</evidence>
<sequence>MNGKHPTGRCHLNPCINGKCVIRSSGSFYCQCQYGLPKNHAIQQLINVFRIHVIRDGVLTIKINMYVCSQGMTGTNCDQDINECLSNNGGCIHFCNNTYSSYFCSCPNNQLIGINGRTCDEPCLASSVPLNDTAAQMKSPTIFQVATVTNQCQLAYSNSLDTSKYSCACETVTCEWIVNGACDGRNCTNWKRWKGPIPTGGTGPRADHTRGNSSERTGSRAKTYILNLTGYHIYAEVSAPRKTGDQFIFDSPNFVTTYPICFTFWFNIYGYGVGELLLLDNRVKIASLIENYGLAWGQVKTTLKTGHHQLKFIAYRGYGVLGDIAIDDIATLPGPSSKY</sequence>
<dbReference type="CDD" id="cd00054">
    <property type="entry name" value="EGF_CA"/>
    <property type="match status" value="1"/>
</dbReference>
<evidence type="ECO:0000256" key="3">
    <source>
        <dbReference type="PROSITE-ProRule" id="PRU00076"/>
    </source>
</evidence>
<reference evidence="7 8" key="1">
    <citation type="journal article" date="2008" name="Nature">
        <title>The Trichoplax genome and the nature of placozoans.</title>
        <authorList>
            <person name="Srivastava M."/>
            <person name="Begovic E."/>
            <person name="Chapman J."/>
            <person name="Putnam N.H."/>
            <person name="Hellsten U."/>
            <person name="Kawashima T."/>
            <person name="Kuo A."/>
            <person name="Mitros T."/>
            <person name="Salamov A."/>
            <person name="Carpenter M.L."/>
            <person name="Signorovitch A.Y."/>
            <person name="Moreno M.A."/>
            <person name="Kamm K."/>
            <person name="Grimwood J."/>
            <person name="Schmutz J."/>
            <person name="Shapiro H."/>
            <person name="Grigoriev I.V."/>
            <person name="Buss L.W."/>
            <person name="Schierwater B."/>
            <person name="Dellaporta S.L."/>
            <person name="Rokhsar D.S."/>
        </authorList>
    </citation>
    <scope>NUCLEOTIDE SEQUENCE [LARGE SCALE GENOMIC DNA]</scope>
    <source>
        <strain evidence="7 8">Grell-BS-1999</strain>
    </source>
</reference>
<dbReference type="RefSeq" id="XP_002109335.1">
    <property type="nucleotide sequence ID" value="XM_002109299.1"/>
</dbReference>
<dbReference type="KEGG" id="tad:TRIADDRAFT_53247"/>
<keyword evidence="8" id="KW-1185">Reference proteome</keyword>
<evidence type="ECO:0000256" key="2">
    <source>
        <dbReference type="ARBA" id="ARBA00023157"/>
    </source>
</evidence>
<keyword evidence="3" id="KW-0245">EGF-like domain</keyword>
<dbReference type="InParanoid" id="B3RNQ2"/>
<dbReference type="InterPro" id="IPR051560">
    <property type="entry name" value="MAM_domain-containing"/>
</dbReference>
<dbReference type="GO" id="GO:0016020">
    <property type="term" value="C:membrane"/>
    <property type="evidence" value="ECO:0007669"/>
    <property type="project" value="InterPro"/>
</dbReference>
<dbReference type="Pfam" id="PF00629">
    <property type="entry name" value="MAM"/>
    <property type="match status" value="1"/>
</dbReference>
<dbReference type="Gene3D" id="2.60.120.200">
    <property type="match status" value="1"/>
</dbReference>